<evidence type="ECO:0000256" key="1">
    <source>
        <dbReference type="ARBA" id="ARBA00004429"/>
    </source>
</evidence>
<feature type="transmembrane region" description="Helical" evidence="8">
    <location>
        <begin position="51"/>
        <end position="72"/>
    </location>
</feature>
<keyword evidence="6 8" id="KW-1133">Transmembrane helix</keyword>
<evidence type="ECO:0000313" key="11">
    <source>
        <dbReference type="Proteomes" id="UP000674938"/>
    </source>
</evidence>
<evidence type="ECO:0000256" key="7">
    <source>
        <dbReference type="ARBA" id="ARBA00023136"/>
    </source>
</evidence>
<feature type="transmembrane region" description="Helical" evidence="8">
    <location>
        <begin position="20"/>
        <end position="39"/>
    </location>
</feature>
<feature type="transmembrane region" description="Helical" evidence="8">
    <location>
        <begin position="285"/>
        <end position="303"/>
    </location>
</feature>
<feature type="transmembrane region" description="Helical" evidence="8">
    <location>
        <begin position="172"/>
        <end position="191"/>
    </location>
</feature>
<evidence type="ECO:0000256" key="6">
    <source>
        <dbReference type="ARBA" id="ARBA00022989"/>
    </source>
</evidence>
<evidence type="ECO:0000259" key="9">
    <source>
        <dbReference type="PROSITE" id="PS50850"/>
    </source>
</evidence>
<keyword evidence="2" id="KW-0813">Transport</keyword>
<feature type="transmembrane region" description="Helical" evidence="8">
    <location>
        <begin position="372"/>
        <end position="393"/>
    </location>
</feature>
<evidence type="ECO:0000256" key="2">
    <source>
        <dbReference type="ARBA" id="ARBA00022448"/>
    </source>
</evidence>
<keyword evidence="7 8" id="KW-0472">Membrane</keyword>
<dbReference type="Gene3D" id="1.20.1250.20">
    <property type="entry name" value="MFS general substrate transporter like domains"/>
    <property type="match status" value="2"/>
</dbReference>
<dbReference type="GO" id="GO:0022857">
    <property type="term" value="F:transmembrane transporter activity"/>
    <property type="evidence" value="ECO:0007669"/>
    <property type="project" value="InterPro"/>
</dbReference>
<accession>A0A940P662</accession>
<reference evidence="10" key="1">
    <citation type="submission" date="2020-12" db="EMBL/GenBank/DDBJ databases">
        <title>Vagococcus allomyrinae sp. nov. and Enterococcus lavae sp. nov., isolated from the larvae of Allomyrina dichotoma.</title>
        <authorList>
            <person name="Lee S.D."/>
        </authorList>
    </citation>
    <scope>NUCLEOTIDE SEQUENCE</scope>
    <source>
        <strain evidence="10">BWB3-3</strain>
    </source>
</reference>
<protein>
    <submittedName>
        <fullName evidence="10">MFS transporter</fullName>
    </submittedName>
</protein>
<keyword evidence="4" id="KW-0997">Cell inner membrane</keyword>
<keyword evidence="11" id="KW-1185">Reference proteome</keyword>
<evidence type="ECO:0000256" key="3">
    <source>
        <dbReference type="ARBA" id="ARBA00022475"/>
    </source>
</evidence>
<dbReference type="AlphaFoldDB" id="A0A940P662"/>
<feature type="transmembrane region" description="Helical" evidence="8">
    <location>
        <begin position="108"/>
        <end position="133"/>
    </location>
</feature>
<keyword evidence="5 8" id="KW-0812">Transmembrane</keyword>
<feature type="transmembrane region" description="Helical" evidence="8">
    <location>
        <begin position="84"/>
        <end position="102"/>
    </location>
</feature>
<keyword evidence="3" id="KW-1003">Cell membrane</keyword>
<evidence type="ECO:0000256" key="4">
    <source>
        <dbReference type="ARBA" id="ARBA00022519"/>
    </source>
</evidence>
<dbReference type="Pfam" id="PF12832">
    <property type="entry name" value="MFS_1_like"/>
    <property type="match status" value="1"/>
</dbReference>
<dbReference type="InterPro" id="IPR024989">
    <property type="entry name" value="MFS_assoc_dom"/>
</dbReference>
<dbReference type="EMBL" id="JAEEGA010000009">
    <property type="protein sequence ID" value="MBP1042127.1"/>
    <property type="molecule type" value="Genomic_DNA"/>
</dbReference>
<feature type="transmembrane region" description="Helical" evidence="8">
    <location>
        <begin position="222"/>
        <end position="243"/>
    </location>
</feature>
<evidence type="ECO:0000256" key="8">
    <source>
        <dbReference type="SAM" id="Phobius"/>
    </source>
</evidence>
<feature type="domain" description="Major facilitator superfamily (MFS) profile" evidence="9">
    <location>
        <begin position="16"/>
        <end position="398"/>
    </location>
</feature>
<feature type="transmembrane region" description="Helical" evidence="8">
    <location>
        <begin position="309"/>
        <end position="334"/>
    </location>
</feature>
<comment type="subcellular location">
    <subcellularLocation>
        <location evidence="1">Cell inner membrane</location>
        <topology evidence="1">Multi-pass membrane protein</topology>
    </subcellularLocation>
</comment>
<feature type="transmembrane region" description="Helical" evidence="8">
    <location>
        <begin position="346"/>
        <end position="366"/>
    </location>
</feature>
<dbReference type="InterPro" id="IPR036259">
    <property type="entry name" value="MFS_trans_sf"/>
</dbReference>
<proteinExistence type="predicted"/>
<dbReference type="GO" id="GO:0005886">
    <property type="term" value="C:plasma membrane"/>
    <property type="evidence" value="ECO:0007669"/>
    <property type="project" value="UniProtKB-SubCell"/>
</dbReference>
<evidence type="ECO:0000313" key="10">
    <source>
        <dbReference type="EMBL" id="MBP1042127.1"/>
    </source>
</evidence>
<dbReference type="RefSeq" id="WP_209529038.1">
    <property type="nucleotide sequence ID" value="NZ_JAEEGA010000009.1"/>
</dbReference>
<dbReference type="SUPFAM" id="SSF103473">
    <property type="entry name" value="MFS general substrate transporter"/>
    <property type="match status" value="1"/>
</dbReference>
<dbReference type="PROSITE" id="PS50850">
    <property type="entry name" value="MFS"/>
    <property type="match status" value="1"/>
</dbReference>
<name>A0A940P662_9ENTE</name>
<comment type="caution">
    <text evidence="10">The sequence shown here is derived from an EMBL/GenBank/DDBJ whole genome shotgun (WGS) entry which is preliminary data.</text>
</comment>
<sequence>MADKTVSANISSEATRQKQLYIGLYLVAYLAFSFASTQFTPFLSSLGYDTFARGLLLASYAVTTLVFQLVLGFLSDKYQTVKKVLAIVLLIYAVASLLFFNLNQQHFWWHMVLIAISGGVLNTATGLLDTWVLQSPLAVRKSLSFLKAFGSVGWAFGSLSVSFVVLNVGYRGLGFSIVLLIAIAVAVGTLIEDSIAISEKKRQTELTLSDVVLLLKDKRYSLLVLILFLLYFVIICNNVTVIDKMLELKASTLEIGYKWSIQSLFEIPAYLIGGRLLQKVNGYHLLTVCGTALFIQFILYATASTVQQIIVISGMQMLTTPLLMVSSKVLIYELSSEHMKATGQMLALSIFIGLGSMVSPVVAGFLVQWQGITFTLFGIASIPLIAIGLLILLRRMGERYD</sequence>
<dbReference type="PANTHER" id="PTHR23522:SF10">
    <property type="entry name" value="3-PHENYLPROPIONIC ACID TRANSPORTER-RELATED"/>
    <property type="match status" value="1"/>
</dbReference>
<feature type="transmembrane region" description="Helical" evidence="8">
    <location>
        <begin position="145"/>
        <end position="166"/>
    </location>
</feature>
<dbReference type="Proteomes" id="UP000674938">
    <property type="component" value="Unassembled WGS sequence"/>
</dbReference>
<gene>
    <name evidence="10" type="ORF">I6N95_13995</name>
</gene>
<organism evidence="10 11">
    <name type="scientific">Vagococcus allomyrinae</name>
    <dbReference type="NCBI Taxonomy" id="2794353"/>
    <lineage>
        <taxon>Bacteria</taxon>
        <taxon>Bacillati</taxon>
        <taxon>Bacillota</taxon>
        <taxon>Bacilli</taxon>
        <taxon>Lactobacillales</taxon>
        <taxon>Enterococcaceae</taxon>
        <taxon>Vagococcus</taxon>
    </lineage>
</organism>
<evidence type="ECO:0000256" key="5">
    <source>
        <dbReference type="ARBA" id="ARBA00022692"/>
    </source>
</evidence>
<dbReference type="InterPro" id="IPR020846">
    <property type="entry name" value="MFS_dom"/>
</dbReference>
<dbReference type="PANTHER" id="PTHR23522">
    <property type="entry name" value="BLL5896 PROTEIN"/>
    <property type="match status" value="1"/>
</dbReference>